<sequence>MATVECKDCIAEGITNVRKPALTRTGKPVPGKRCVTHHRARRQTTRDSAWERRLVDTYGITAEEYWAIYEFQLAANKKRGLTGACYICGRATGKGRKKLSVDHCHTTGFVRGLLCGPCNRDVVGHLRDDPTAFTRGFTYLTQPPAFDVIGKRFAPIESANAA</sequence>
<protein>
    <submittedName>
        <fullName evidence="1">Endonuclease VII</fullName>
    </submittedName>
</protein>
<dbReference type="InterPro" id="IPR038563">
    <property type="entry name" value="Endonuclease_7_sf"/>
</dbReference>
<proteinExistence type="predicted"/>
<reference evidence="1 2" key="1">
    <citation type="submission" date="2015-06" db="EMBL/GenBank/DDBJ databases">
        <authorList>
            <person name="Akther S."/>
            <person name="Anaya M."/>
            <person name="Carvajal B."/>
            <person name="Chen Y."/>
            <person name="Estrada B."/>
            <person name="Gedeon F."/>
            <person name="Golebiewska U.P."/>
            <person name="Gu W."/>
            <person name="Hernandez A."/>
            <person name="Islam T."/>
            <person name="Jin Y."/>
            <person name="Jung S.M.I.N."/>
            <person name="Nieves W."/>
            <person name="Patel N."/>
            <person name="Qu S."/>
            <person name="Sookdeo T."/>
            <person name="Tobar N."/>
            <person name="Victor W."/>
            <person name="Serrano M.G."/>
            <person name="Buck G."/>
            <person name="Lee V."/>
            <person name="Wang Y."/>
            <person name="Carvalho R."/>
            <person name="Voegtly L."/>
            <person name="Shi R."/>
            <person name="Duckworth R."/>
            <person name="Johnson A."/>
            <person name="Loviza R."/>
            <person name="Walstead R."/>
            <person name="Shah Z."/>
            <person name="Kiflezghi M."/>
            <person name="Wade K."/>
            <person name="Delesalle V.A."/>
            <person name="Bradley K.W."/>
            <person name="Asai D.J."/>
            <person name="Bowman C.A."/>
            <person name="Russell D.A."/>
            <person name="Pope W.H."/>
            <person name="Jacobs-Sera D."/>
            <person name="Hendrix R.W."/>
            <person name="Hatfull G.F."/>
        </authorList>
    </citation>
    <scope>NUCLEOTIDE SEQUENCE [LARGE SCALE GENOMIC DNA]</scope>
</reference>
<dbReference type="GO" id="GO:0004519">
    <property type="term" value="F:endonuclease activity"/>
    <property type="evidence" value="ECO:0007669"/>
    <property type="project" value="UniProtKB-KW"/>
</dbReference>
<evidence type="ECO:0000313" key="1">
    <source>
        <dbReference type="EMBL" id="AKQ07632.1"/>
    </source>
</evidence>
<dbReference type="KEGG" id="vg:26630668"/>
<organism evidence="1 2">
    <name type="scientific">Mycobacterium phage Smeadley</name>
    <dbReference type="NCBI Taxonomy" id="1673873"/>
    <lineage>
        <taxon>Viruses</taxon>
        <taxon>Duplodnaviria</taxon>
        <taxon>Heunggongvirae</taxon>
        <taxon>Uroviricota</taxon>
        <taxon>Caudoviricetes</taxon>
        <taxon>Fromanvirus</taxon>
        <taxon>Fromanvirus astro</taxon>
    </lineage>
</organism>
<dbReference type="Gene3D" id="3.40.1800.10">
    <property type="entry name" value="His-Me finger endonucleases"/>
    <property type="match status" value="1"/>
</dbReference>
<accession>A0A0H4TJS7</accession>
<dbReference type="RefSeq" id="YP_009204154.1">
    <property type="nucleotide sequence ID" value="NC_028860.1"/>
</dbReference>
<gene>
    <name evidence="1" type="ORF">SEA_SMEADLEY_64</name>
</gene>
<dbReference type="EMBL" id="KT184694">
    <property type="protein sequence ID" value="AKQ07632.1"/>
    <property type="molecule type" value="Genomic_DNA"/>
</dbReference>
<keyword evidence="1" id="KW-0255">Endonuclease</keyword>
<keyword evidence="1" id="KW-0378">Hydrolase</keyword>
<dbReference type="OrthoDB" id="27676at10239"/>
<dbReference type="Proteomes" id="UP000204421">
    <property type="component" value="Segment"/>
</dbReference>
<dbReference type="SUPFAM" id="SSF54060">
    <property type="entry name" value="His-Me finger endonucleases"/>
    <property type="match status" value="1"/>
</dbReference>
<evidence type="ECO:0000313" key="2">
    <source>
        <dbReference type="Proteomes" id="UP000204421"/>
    </source>
</evidence>
<dbReference type="InterPro" id="IPR004211">
    <property type="entry name" value="Endonuclease_7"/>
</dbReference>
<name>A0A0H4TJS7_9CAUD</name>
<dbReference type="InterPro" id="IPR044925">
    <property type="entry name" value="His-Me_finger_sf"/>
</dbReference>
<keyword evidence="1" id="KW-0540">Nuclease</keyword>
<dbReference type="GeneID" id="26630668"/>
<dbReference type="Pfam" id="PF02945">
    <property type="entry name" value="Endonuclease_7"/>
    <property type="match status" value="1"/>
</dbReference>